<dbReference type="STRING" id="375451.RD1_3073"/>
<accession>Q164K9</accession>
<dbReference type="KEGG" id="rde:RD1_3073"/>
<evidence type="ECO:0000313" key="1">
    <source>
        <dbReference type="EMBL" id="ABG32584.1"/>
    </source>
</evidence>
<reference evidence="1 2" key="1">
    <citation type="journal article" date="2007" name="J. Bacteriol.">
        <title>The complete genome sequence of Roseobacter denitrificans reveals a mixotrophic rather than photosynthetic metabolism.</title>
        <authorList>
            <person name="Swingley W.D."/>
            <person name="Sadekar S."/>
            <person name="Mastrian S.D."/>
            <person name="Matthies H.J."/>
            <person name="Hao J."/>
            <person name="Ramos H."/>
            <person name="Acharya C.R."/>
            <person name="Conrad A.L."/>
            <person name="Taylor H.L."/>
            <person name="Dejesa L.C."/>
            <person name="Shah M.K."/>
            <person name="O'huallachain M.E."/>
            <person name="Lince M.T."/>
            <person name="Blankenship R.E."/>
            <person name="Beatty J.T."/>
            <person name="Touchman J.W."/>
        </authorList>
    </citation>
    <scope>NUCLEOTIDE SEQUENCE [LARGE SCALE GENOMIC DNA]</scope>
    <source>
        <strain evidence="2">ATCC 33942 / OCh 114</strain>
    </source>
</reference>
<dbReference type="Proteomes" id="UP000007029">
    <property type="component" value="Chromosome"/>
</dbReference>
<evidence type="ECO:0000313" key="2">
    <source>
        <dbReference type="Proteomes" id="UP000007029"/>
    </source>
</evidence>
<sequence length="42" mass="5001">MRYRMFDSVGISSDALEEYEKREQPTRSRPTQVLWFAGAMLF</sequence>
<protein>
    <submittedName>
        <fullName evidence="1">Uncharacterized protein</fullName>
    </submittedName>
</protein>
<name>Q164K9_ROSDO</name>
<dbReference type="EMBL" id="CP000362">
    <property type="protein sequence ID" value="ABG32584.1"/>
    <property type="molecule type" value="Genomic_DNA"/>
</dbReference>
<organism evidence="1 2">
    <name type="scientific">Roseobacter denitrificans (strain ATCC 33942 / OCh 114)</name>
    <name type="common">Erythrobacter sp. (strain OCh 114)</name>
    <name type="synonym">Roseobacter denitrificans</name>
    <dbReference type="NCBI Taxonomy" id="375451"/>
    <lineage>
        <taxon>Bacteria</taxon>
        <taxon>Pseudomonadati</taxon>
        <taxon>Pseudomonadota</taxon>
        <taxon>Alphaproteobacteria</taxon>
        <taxon>Rhodobacterales</taxon>
        <taxon>Roseobacteraceae</taxon>
        <taxon>Roseobacter</taxon>
    </lineage>
</organism>
<keyword evidence="2" id="KW-1185">Reference proteome</keyword>
<dbReference type="HOGENOM" id="CLU_3257204_0_0_5"/>
<gene>
    <name evidence="1" type="ordered locus">RD1_3073</name>
</gene>
<proteinExistence type="predicted"/>
<dbReference type="AlphaFoldDB" id="Q164K9"/>